<dbReference type="PROSITE" id="PS00292">
    <property type="entry name" value="CYCLINS"/>
    <property type="match status" value="1"/>
</dbReference>
<dbReference type="VEuPathDB" id="TriTrypDB:Tb427_110187000"/>
<protein>
    <submittedName>
        <fullName evidence="8">Cyclin 6</fullName>
    </submittedName>
</protein>
<dbReference type="Pfam" id="PF02984">
    <property type="entry name" value="Cyclin_C"/>
    <property type="match status" value="1"/>
</dbReference>
<evidence type="ECO:0000313" key="8">
    <source>
        <dbReference type="EMBL" id="CAD43045.1"/>
    </source>
</evidence>
<feature type="domain" description="Cyclin-like" evidence="6">
    <location>
        <begin position="131"/>
        <end position="223"/>
    </location>
</feature>
<dbReference type="InterPro" id="IPR004367">
    <property type="entry name" value="Cyclin_C-dom"/>
</dbReference>
<evidence type="ECO:0000259" key="6">
    <source>
        <dbReference type="SMART" id="SM00385"/>
    </source>
</evidence>
<dbReference type="InterPro" id="IPR048258">
    <property type="entry name" value="Cyclins_cyclin-box"/>
</dbReference>
<sequence length="436" mass="50174">MNPTALREVSNLSTGSGDVKQRLAQRRSANLESCRYPYSSSAVRHGSGSLLSLRSSLYSPVGTAGKESSVSPHADRLRENNPVYCSDVIKDITTMYMESEKEAIYGQVLPSPRYLTYQPEINEKMRMILVDWLIDVHLKFKLHPETLYLTVSIVDRYLSSVNTRRTTGRYIPRSKLQLVGITAILLAAKYEEIWPPEVKECVYICANTYTRDEVIRMEREMCTELSFRFTVPTPFPFIVRLLDVVEGLERQQQTQQLSHQLQQIQSQSQSQSQQTQMQASQSQPQSLSRSRSQSRSQPRSDEECTAYVLQLRHTAFFFLDHGMLDYKCLQFSPSQQAKAALFLALVTLHMKEQGSSYVLNNDIIWTRQLQYYSKAQVRDFKACARTMLDFVSYVSTTRYQSVRRKYSSSKYGEVAKLTMPSKYLTFDWFTSLHSAV</sequence>
<dbReference type="InterPro" id="IPR013763">
    <property type="entry name" value="Cyclin-like_dom"/>
</dbReference>
<feature type="domain" description="Cyclin C-terminal" evidence="7">
    <location>
        <begin position="232"/>
        <end position="420"/>
    </location>
</feature>
<dbReference type="GO" id="GO:0044772">
    <property type="term" value="P:mitotic cell cycle phase transition"/>
    <property type="evidence" value="ECO:0007669"/>
    <property type="project" value="InterPro"/>
</dbReference>
<evidence type="ECO:0000256" key="2">
    <source>
        <dbReference type="ARBA" id="ARBA00023127"/>
    </source>
</evidence>
<evidence type="ECO:0000259" key="7">
    <source>
        <dbReference type="SMART" id="SM01332"/>
    </source>
</evidence>
<feature type="compositionally biased region" description="Low complexity" evidence="5">
    <location>
        <begin position="263"/>
        <end position="297"/>
    </location>
</feature>
<dbReference type="SUPFAM" id="SSF47954">
    <property type="entry name" value="Cyclin-like"/>
    <property type="match status" value="2"/>
</dbReference>
<feature type="region of interest" description="Disordered" evidence="5">
    <location>
        <begin position="1"/>
        <end position="22"/>
    </location>
</feature>
<dbReference type="VEuPathDB" id="TriTrypDB:Tb1125.11.16720"/>
<dbReference type="GO" id="GO:0016538">
    <property type="term" value="F:cyclin-dependent protein serine/threonine kinase regulator activity"/>
    <property type="evidence" value="ECO:0007669"/>
    <property type="project" value="InterPro"/>
</dbReference>
<evidence type="ECO:0000256" key="3">
    <source>
        <dbReference type="ARBA" id="ARBA00023306"/>
    </source>
</evidence>
<keyword evidence="2 4" id="KW-0195">Cyclin</keyword>
<dbReference type="InterPro" id="IPR036915">
    <property type="entry name" value="Cyclin-like_sf"/>
</dbReference>
<dbReference type="SMART" id="SM00385">
    <property type="entry name" value="CYCLIN"/>
    <property type="match status" value="2"/>
</dbReference>
<feature type="region of interest" description="Disordered" evidence="5">
    <location>
        <begin position="263"/>
        <end position="299"/>
    </location>
</feature>
<dbReference type="Pfam" id="PF00134">
    <property type="entry name" value="Cyclin_N"/>
    <property type="match status" value="1"/>
</dbReference>
<dbReference type="FunFam" id="1.10.472.10:FF:000246">
    <property type="entry name" value="Mitotic cyclin 6"/>
    <property type="match status" value="1"/>
</dbReference>
<dbReference type="SMART" id="SM01332">
    <property type="entry name" value="Cyclin_C"/>
    <property type="match status" value="1"/>
</dbReference>
<gene>
    <name evidence="8" type="primary">CYC6</name>
</gene>
<evidence type="ECO:0000256" key="1">
    <source>
        <dbReference type="ARBA" id="ARBA00022618"/>
    </source>
</evidence>
<dbReference type="PIRSF" id="PIRSF001771">
    <property type="entry name" value="Cyclin_A_B_D_E"/>
    <property type="match status" value="1"/>
</dbReference>
<evidence type="ECO:0000256" key="4">
    <source>
        <dbReference type="RuleBase" id="RU000383"/>
    </source>
</evidence>
<keyword evidence="3" id="KW-0131">Cell cycle</keyword>
<name>Q8IEW9_9TRYP</name>
<dbReference type="EMBL" id="AJ496539">
    <property type="protein sequence ID" value="CAD43045.1"/>
    <property type="molecule type" value="Genomic_DNA"/>
</dbReference>
<evidence type="ECO:0000256" key="5">
    <source>
        <dbReference type="SAM" id="MobiDB-lite"/>
    </source>
</evidence>
<dbReference type="GO" id="GO:0051301">
    <property type="term" value="P:cell division"/>
    <property type="evidence" value="ECO:0007669"/>
    <property type="project" value="UniProtKB-KW"/>
</dbReference>
<accession>Q8IEW9</accession>
<dbReference type="InterPro" id="IPR006671">
    <property type="entry name" value="Cyclin_N"/>
</dbReference>
<comment type="similarity">
    <text evidence="4">Belongs to the cyclin family.</text>
</comment>
<dbReference type="InterPro" id="IPR046965">
    <property type="entry name" value="Cyclin_A/B-like"/>
</dbReference>
<proteinExistence type="inferred from homology"/>
<dbReference type="Gene3D" id="1.10.472.10">
    <property type="entry name" value="Cyclin-like"/>
    <property type="match status" value="2"/>
</dbReference>
<feature type="domain" description="Cyclin-like" evidence="6">
    <location>
        <begin position="304"/>
        <end position="389"/>
    </location>
</feature>
<dbReference type="AlphaFoldDB" id="Q8IEW9"/>
<dbReference type="VEuPathDB" id="TriTrypDB:Tbg972.11.18860"/>
<keyword evidence="1" id="KW-0132">Cell division</keyword>
<dbReference type="PANTHER" id="PTHR10177">
    <property type="entry name" value="CYCLINS"/>
    <property type="match status" value="1"/>
</dbReference>
<dbReference type="InterPro" id="IPR039361">
    <property type="entry name" value="Cyclin"/>
</dbReference>
<dbReference type="FunFam" id="1.10.472.10:FF:000167">
    <property type="entry name" value="Mitotic cyclin 6"/>
    <property type="match status" value="1"/>
</dbReference>
<dbReference type="VEuPathDB" id="TriTrypDB:Tb927.11.16720"/>
<organism evidence="8">
    <name type="scientific">Trypanosoma brucei</name>
    <dbReference type="NCBI Taxonomy" id="5691"/>
    <lineage>
        <taxon>Eukaryota</taxon>
        <taxon>Discoba</taxon>
        <taxon>Euglenozoa</taxon>
        <taxon>Kinetoplastea</taxon>
        <taxon>Metakinetoplastina</taxon>
        <taxon>Trypanosomatida</taxon>
        <taxon>Trypanosomatidae</taxon>
        <taxon>Trypanosoma</taxon>
    </lineage>
</organism>
<reference evidence="8" key="1">
    <citation type="journal article" date="2003" name="J. Biol. Chem.">
        <title>Stage-specific differences in cell cycle control in Trypanosoma brucei revealed by RNA interference of a mitotic cyclin.</title>
        <authorList>
            <person name="Hammarton T.C."/>
            <person name="Clark J."/>
            <person name="Douglas F."/>
            <person name="Boshart M."/>
            <person name="Mottram J.C."/>
        </authorList>
    </citation>
    <scope>NUCLEOTIDE SEQUENCE</scope>
    <source>
        <strain evidence="8">EATRO 795</strain>
    </source>
</reference>
<dbReference type="CDD" id="cd20507">
    <property type="entry name" value="CYCLIN_CCNB1-like_rpt1"/>
    <property type="match status" value="1"/>
</dbReference>